<sequence length="883" mass="100516">MAYSPKSVAVVEMNSTESRTKVDNESGETVVRAQGRRSLAGIIYRPPIDAQPGHYKLPPPPGPPEPRIVRSVGADFKKKLTNAVLEVLLEEPRVSVRSRIRKTSQGGCDYLSQRTELTDSLVVRQNPKRIRIQSPRLFEFFGSIPASVGNSFNMPGTTSVVFLHPFKLFVTLEPYIRKRLAELEQADRERQKNPSHSLLKGDDDLESTISRPQLGQQRSPVSAANDDEETLQHLRLLIEVFDTDLKHLLEMRRQIQNRTLKSIAYTDLWLLFEHGQDVKTPDSRLQVYRVLRWTGGREVLAKHSLYTELQTRAIAEGQSIQKADIRTDVFIVECVSFEFDGEQYGPIQKTFMIRKYDGLKPITKLSIHPLAFAPDSDAIRERLIRRGIFHMKRQIDSQIIVDIREAVLRYYTNFPRIGITNLTEHNLRETYEETVNPTVTNGVCSEDGCCDNECVHKDYDWELQREAQVFEEHKTILEPTTDPEDIDDEEKILLPPYVYGFVLRSRKWAMFDIDLIREVDYTSGFEDLVLPAGHKETGEMSMDLVKGKGKGLVILLHGAPGVGKTSTAECVADTTKRPLFPITCGDIGDTASEVETNLEKNFQLAHKWGCVLLLDEADIFLQKRDKADIKRNAIVSVFLRTMEYYSGILFLTTNRVGTFDQAFRSRIHISLYYPGLQKEATMQIWKMHLGRTQKLKGSKFKIRTKEILKFAKNHYMELKKAQSGSWNGRQIRNAFQTAIALAEFEASEGGSPGTNSKHGIELKEQHFATVAEASKEFDKYLRSTQGGQTEADLARLEQTRVDDFHKLAKKIEQEQKARQKTKRRGKVDVDSEETQSSDSEDSDDDSESASGSSEKSEDESVFLKLARNKMEREGKSRKSRGKI</sequence>
<evidence type="ECO:0000256" key="1">
    <source>
        <dbReference type="SAM" id="MobiDB-lite"/>
    </source>
</evidence>
<organism evidence="3 4">
    <name type="scientific">Coniochaeta ligniaria NRRL 30616</name>
    <dbReference type="NCBI Taxonomy" id="1408157"/>
    <lineage>
        <taxon>Eukaryota</taxon>
        <taxon>Fungi</taxon>
        <taxon>Dikarya</taxon>
        <taxon>Ascomycota</taxon>
        <taxon>Pezizomycotina</taxon>
        <taxon>Sordariomycetes</taxon>
        <taxon>Sordariomycetidae</taxon>
        <taxon>Coniochaetales</taxon>
        <taxon>Coniochaetaceae</taxon>
        <taxon>Coniochaeta</taxon>
    </lineage>
</organism>
<reference evidence="3 4" key="1">
    <citation type="submission" date="2016-10" db="EMBL/GenBank/DDBJ databases">
        <title>Draft genome sequence of Coniochaeta ligniaria NRRL30616, a lignocellulolytic fungus for bioabatement of inhibitors in plant biomass hydrolysates.</title>
        <authorList>
            <consortium name="DOE Joint Genome Institute"/>
            <person name="Jimenez D.J."/>
            <person name="Hector R.E."/>
            <person name="Riley R."/>
            <person name="Sun H."/>
            <person name="Grigoriev I.V."/>
            <person name="Van Elsas J.D."/>
            <person name="Nichols N.N."/>
        </authorList>
    </citation>
    <scope>NUCLEOTIDE SEQUENCE [LARGE SCALE GENOMIC DNA]</scope>
    <source>
        <strain evidence="3 4">NRRL 30616</strain>
    </source>
</reference>
<dbReference type="Pfam" id="PF23232">
    <property type="entry name" value="AAA_lid_13"/>
    <property type="match status" value="1"/>
</dbReference>
<dbReference type="InParanoid" id="A0A1J7JU17"/>
<dbReference type="OrthoDB" id="10042665at2759"/>
<keyword evidence="4" id="KW-1185">Reference proteome</keyword>
<dbReference type="Pfam" id="PF22942">
    <property type="entry name" value="DUF7025"/>
    <property type="match status" value="1"/>
</dbReference>
<dbReference type="Gene3D" id="3.40.50.300">
    <property type="entry name" value="P-loop containing nucleotide triphosphate hydrolases"/>
    <property type="match status" value="1"/>
</dbReference>
<dbReference type="InterPro" id="IPR056599">
    <property type="entry name" value="AAA_lid_fung"/>
</dbReference>
<dbReference type="PANTHER" id="PTHR46411:SF3">
    <property type="entry name" value="AAA+ ATPASE DOMAIN-CONTAINING PROTEIN"/>
    <property type="match status" value="1"/>
</dbReference>
<accession>A0A1J7JU17</accession>
<protein>
    <recommendedName>
        <fullName evidence="2">AAA+ ATPase domain-containing protein</fullName>
    </recommendedName>
</protein>
<feature type="region of interest" description="Disordered" evidence="1">
    <location>
        <begin position="813"/>
        <end position="883"/>
    </location>
</feature>
<evidence type="ECO:0000313" key="3">
    <source>
        <dbReference type="EMBL" id="OIW31234.1"/>
    </source>
</evidence>
<dbReference type="SUPFAM" id="SSF52540">
    <property type="entry name" value="P-loop containing nucleoside triphosphate hydrolases"/>
    <property type="match status" value="1"/>
</dbReference>
<dbReference type="Pfam" id="PF00004">
    <property type="entry name" value="AAA"/>
    <property type="match status" value="1"/>
</dbReference>
<dbReference type="AlphaFoldDB" id="A0A1J7JU17"/>
<dbReference type="PANTHER" id="PTHR46411">
    <property type="entry name" value="FAMILY ATPASE, PUTATIVE-RELATED"/>
    <property type="match status" value="1"/>
</dbReference>
<gene>
    <name evidence="3" type="ORF">CONLIGDRAFT_679961</name>
</gene>
<dbReference type="InterPro" id="IPR003593">
    <property type="entry name" value="AAA+_ATPase"/>
</dbReference>
<evidence type="ECO:0000313" key="4">
    <source>
        <dbReference type="Proteomes" id="UP000182658"/>
    </source>
</evidence>
<dbReference type="InterPro" id="IPR003959">
    <property type="entry name" value="ATPase_AAA_core"/>
</dbReference>
<dbReference type="GO" id="GO:0005524">
    <property type="term" value="F:ATP binding"/>
    <property type="evidence" value="ECO:0007669"/>
    <property type="project" value="InterPro"/>
</dbReference>
<evidence type="ECO:0000259" key="2">
    <source>
        <dbReference type="SMART" id="SM00382"/>
    </source>
</evidence>
<dbReference type="GO" id="GO:0016887">
    <property type="term" value="F:ATP hydrolysis activity"/>
    <property type="evidence" value="ECO:0007669"/>
    <property type="project" value="InterPro"/>
</dbReference>
<dbReference type="InterPro" id="IPR027417">
    <property type="entry name" value="P-loop_NTPase"/>
</dbReference>
<dbReference type="STRING" id="1408157.A0A1J7JU17"/>
<feature type="domain" description="AAA+ ATPase" evidence="2">
    <location>
        <begin position="550"/>
        <end position="675"/>
    </location>
</feature>
<dbReference type="SMART" id="SM00382">
    <property type="entry name" value="AAA"/>
    <property type="match status" value="1"/>
</dbReference>
<dbReference type="EMBL" id="KV875096">
    <property type="protein sequence ID" value="OIW31234.1"/>
    <property type="molecule type" value="Genomic_DNA"/>
</dbReference>
<name>A0A1J7JU17_9PEZI</name>
<dbReference type="InterPro" id="IPR054289">
    <property type="entry name" value="DUF7025"/>
</dbReference>
<feature type="compositionally biased region" description="Acidic residues" evidence="1">
    <location>
        <begin position="830"/>
        <end position="847"/>
    </location>
</feature>
<dbReference type="Proteomes" id="UP000182658">
    <property type="component" value="Unassembled WGS sequence"/>
</dbReference>
<feature type="region of interest" description="Disordered" evidence="1">
    <location>
        <begin position="186"/>
        <end position="206"/>
    </location>
</feature>
<dbReference type="CDD" id="cd19481">
    <property type="entry name" value="RecA-like_protease"/>
    <property type="match status" value="1"/>
</dbReference>
<proteinExistence type="predicted"/>